<evidence type="ECO:0000313" key="2">
    <source>
        <dbReference type="Proteomes" id="UP000297609"/>
    </source>
</evidence>
<dbReference type="NCBIfam" id="NF047736">
    <property type="entry name" value="LIC_10202_fam"/>
    <property type="match status" value="1"/>
</dbReference>
<name>A0A4R9JNS8_9LEPT</name>
<sequence>MEDKKNFNPSPFVAIRDPQINVQEIVETLESKIPLDPNHPRDWSELTKISYKPESPLGFRKFDPAGTAHLFEKGISSPKFSNPKFWYIRGPIKFIINRLVSLYGQIDKKLSENRIRAFFSVLHELVRLSKRMEQMERRFDGFYRDHLLHSDGNNSPNFSWATSSYFVDAGMNPNWQLVIDDLKTTKQVMVLFPEWGELLKEFSISKIPFHSITTNENQYNLIKSKISQNISYTESLFPLLQKNIQNKDVVVYVSLNKFPSFALERLFAEISSIMKEGYHLYFSISIVPEKTNRPFRDLQVTEIQLDFLPSYLHSLGFTSPRDLSVSEDTKVFRYTKF</sequence>
<dbReference type="EMBL" id="RQGG01000032">
    <property type="protein sequence ID" value="TGL51648.1"/>
    <property type="molecule type" value="Genomic_DNA"/>
</dbReference>
<evidence type="ECO:0000313" key="1">
    <source>
        <dbReference type="EMBL" id="TGL51648.1"/>
    </source>
</evidence>
<dbReference type="RefSeq" id="WP_135619920.1">
    <property type="nucleotide sequence ID" value="NZ_RQGG01000032.1"/>
</dbReference>
<dbReference type="Proteomes" id="UP000297609">
    <property type="component" value="Unassembled WGS sequence"/>
</dbReference>
<proteinExistence type="predicted"/>
<keyword evidence="2" id="KW-1185">Reference proteome</keyword>
<comment type="caution">
    <text evidence="1">The sequence shown here is derived from an EMBL/GenBank/DDBJ whole genome shotgun (WGS) entry which is preliminary data.</text>
</comment>
<accession>A0A4R9JNS8</accession>
<reference evidence="1" key="1">
    <citation type="journal article" date="2019" name="PLoS Negl. Trop. Dis.">
        <title>Revisiting the worldwide diversity of Leptospira species in the environment.</title>
        <authorList>
            <person name="Vincent A.T."/>
            <person name="Schiettekatte O."/>
            <person name="Bourhy P."/>
            <person name="Veyrier F.J."/>
            <person name="Picardeau M."/>
        </authorList>
    </citation>
    <scope>NUCLEOTIDE SEQUENCE [LARGE SCALE GENOMIC DNA]</scope>
    <source>
        <strain evidence="1">201702454</strain>
    </source>
</reference>
<dbReference type="AlphaFoldDB" id="A0A4R9JNS8"/>
<organism evidence="1 2">
    <name type="scientific">Leptospira kemamanensis</name>
    <dbReference type="NCBI Taxonomy" id="2484942"/>
    <lineage>
        <taxon>Bacteria</taxon>
        <taxon>Pseudomonadati</taxon>
        <taxon>Spirochaetota</taxon>
        <taxon>Spirochaetia</taxon>
        <taxon>Leptospirales</taxon>
        <taxon>Leptospiraceae</taxon>
        <taxon>Leptospira</taxon>
    </lineage>
</organism>
<gene>
    <name evidence="1" type="ORF">EHQ59_12230</name>
</gene>
<dbReference type="OrthoDB" id="334924at2"/>
<protein>
    <submittedName>
        <fullName evidence="1">Uncharacterized protein</fullName>
    </submittedName>
</protein>